<evidence type="ECO:0000256" key="10">
    <source>
        <dbReference type="ARBA" id="ARBA00022871"/>
    </source>
</evidence>
<evidence type="ECO:0000256" key="14">
    <source>
        <dbReference type="ARBA" id="ARBA00023212"/>
    </source>
</evidence>
<evidence type="ECO:0000256" key="19">
    <source>
        <dbReference type="SAM" id="Coils"/>
    </source>
</evidence>
<feature type="compositionally biased region" description="Basic and acidic residues" evidence="20">
    <location>
        <begin position="159"/>
        <end position="178"/>
    </location>
</feature>
<keyword evidence="5" id="KW-0597">Phosphoprotein</keyword>
<dbReference type="AlphaFoldDB" id="A0A671UDK9"/>
<comment type="function">
    <text evidence="15">Kinesin is a microtubule-associated force-producing protein that may play a role in organelle transport. Plays a role during spermiogenesis in the development of the sperm tail midpiece and in the normal function of spermatozoa. May play a role in the formation of the mitochondrial sheath formation in the developing spermatid midpiece.</text>
</comment>
<evidence type="ECO:0000256" key="8">
    <source>
        <dbReference type="ARBA" id="ARBA00022782"/>
    </source>
</evidence>
<evidence type="ECO:0000256" key="2">
    <source>
        <dbReference type="ARBA" id="ARBA00004245"/>
    </source>
</evidence>
<dbReference type="FunFam" id="1.25.40.10:FF:000003">
    <property type="entry name" value="kinesin light chain isoform X1"/>
    <property type="match status" value="1"/>
</dbReference>
<keyword evidence="13 18" id="KW-0505">Motor protein</keyword>
<dbReference type="SUPFAM" id="SSF48452">
    <property type="entry name" value="TPR-like"/>
    <property type="match status" value="2"/>
</dbReference>
<dbReference type="PRINTS" id="PR00381">
    <property type="entry name" value="KINESINLIGHT"/>
</dbReference>
<evidence type="ECO:0000256" key="13">
    <source>
        <dbReference type="ARBA" id="ARBA00023175"/>
    </source>
</evidence>
<evidence type="ECO:0000256" key="1">
    <source>
        <dbReference type="ARBA" id="ARBA00004173"/>
    </source>
</evidence>
<evidence type="ECO:0000256" key="7">
    <source>
        <dbReference type="ARBA" id="ARBA00022737"/>
    </source>
</evidence>
<comment type="subcellular location">
    <subcellularLocation>
        <location evidence="2 18">Cytoplasm</location>
        <location evidence="2 18">Cytoskeleton</location>
    </subcellularLocation>
    <subcellularLocation>
        <location evidence="1">Mitochondrion</location>
    </subcellularLocation>
</comment>
<dbReference type="PROSITE" id="PS50005">
    <property type="entry name" value="TPR"/>
    <property type="match status" value="2"/>
</dbReference>
<reference evidence="21" key="1">
    <citation type="submission" date="2021-04" db="EMBL/GenBank/DDBJ databases">
        <authorList>
            <consortium name="Wellcome Sanger Institute Data Sharing"/>
        </authorList>
    </citation>
    <scope>NUCLEOTIDE SEQUENCE [LARGE SCALE GENOMIC DNA]</scope>
</reference>
<dbReference type="GO" id="GO:0007283">
    <property type="term" value="P:spermatogenesis"/>
    <property type="evidence" value="ECO:0007669"/>
    <property type="project" value="UniProtKB-KW"/>
</dbReference>
<dbReference type="GO" id="GO:0005871">
    <property type="term" value="C:kinesin complex"/>
    <property type="evidence" value="ECO:0007669"/>
    <property type="project" value="UniProtKB-UniRule"/>
</dbReference>
<feature type="compositionally biased region" description="Low complexity" evidence="20">
    <location>
        <begin position="190"/>
        <end position="205"/>
    </location>
</feature>
<evidence type="ECO:0000256" key="20">
    <source>
        <dbReference type="SAM" id="MobiDB-lite"/>
    </source>
</evidence>
<name>A0A671UDK9_SPAAU</name>
<dbReference type="GO" id="GO:0030154">
    <property type="term" value="P:cell differentiation"/>
    <property type="evidence" value="ECO:0007669"/>
    <property type="project" value="UniProtKB-KW"/>
</dbReference>
<dbReference type="GO" id="GO:0019894">
    <property type="term" value="F:kinesin binding"/>
    <property type="evidence" value="ECO:0007669"/>
    <property type="project" value="TreeGrafter"/>
</dbReference>
<comment type="similarity">
    <text evidence="3 18">Belongs to the kinesin light chain family.</text>
</comment>
<evidence type="ECO:0000256" key="9">
    <source>
        <dbReference type="ARBA" id="ARBA00022803"/>
    </source>
</evidence>
<comment type="function">
    <text evidence="18">Kinesin is a microtubule-associated force-producing protein that play a role in organelle transport.</text>
</comment>
<reference evidence="21" key="2">
    <citation type="submission" date="2025-08" db="UniProtKB">
        <authorList>
            <consortium name="Ensembl"/>
        </authorList>
    </citation>
    <scope>IDENTIFICATION</scope>
</reference>
<feature type="coiled-coil region" evidence="19">
    <location>
        <begin position="91"/>
        <end position="146"/>
    </location>
</feature>
<keyword evidence="22" id="KW-1185">Reference proteome</keyword>
<evidence type="ECO:0000313" key="21">
    <source>
        <dbReference type="Ensembl" id="ENSSAUP00010010839.1"/>
    </source>
</evidence>
<keyword evidence="12" id="KW-0496">Mitochondrion</keyword>
<evidence type="ECO:0000256" key="3">
    <source>
        <dbReference type="ARBA" id="ARBA00009622"/>
    </source>
</evidence>
<feature type="region of interest" description="Disordered" evidence="20">
    <location>
        <begin position="159"/>
        <end position="205"/>
    </location>
</feature>
<evidence type="ECO:0000256" key="12">
    <source>
        <dbReference type="ARBA" id="ARBA00023128"/>
    </source>
</evidence>
<keyword evidence="14 18" id="KW-0206">Cytoskeleton</keyword>
<evidence type="ECO:0000256" key="15">
    <source>
        <dbReference type="ARBA" id="ARBA00045520"/>
    </source>
</evidence>
<dbReference type="Ensembl" id="ENSSAUT00010011517.1">
    <property type="protein sequence ID" value="ENSSAUP00010010839.1"/>
    <property type="gene ID" value="ENSSAUG00010003900.1"/>
</dbReference>
<feature type="repeat" description="TPR" evidence="17">
    <location>
        <begin position="299"/>
        <end position="332"/>
    </location>
</feature>
<evidence type="ECO:0000256" key="11">
    <source>
        <dbReference type="ARBA" id="ARBA00023054"/>
    </source>
</evidence>
<evidence type="ECO:0000313" key="22">
    <source>
        <dbReference type="Proteomes" id="UP000472265"/>
    </source>
</evidence>
<keyword evidence="11 19" id="KW-0175">Coiled coil</keyword>
<dbReference type="InterPro" id="IPR011990">
    <property type="entry name" value="TPR-like_helical_dom_sf"/>
</dbReference>
<evidence type="ECO:0000256" key="5">
    <source>
        <dbReference type="ARBA" id="ARBA00022553"/>
    </source>
</evidence>
<sequence>SRLQVSREVCVRRNLTVGAMLSGEEILCSTQQVIAGLEALRGENRGLLESLQEPLETRPTSESGSVEQEKSGIVLQLLERIELGLSEAQVMMALSAHLGSLEAEKQKLRAQVRRLCQENQWLRDELAGAQQRLQDKEQEVVTLDEQNKHLQFMSSIRKYDLEEPQLDDKDPSSTKESLDDLFPTEDEEQSQMSQPHHSSAAAAAQQGGYEIPARLRTLHNLVIQYASQGRYEVAVPLCKQALEDLEKSSGHTHPDVATMLNILALVYRDQNKYKEAANLLNDALAIREKTLGIDHPAVAATLNNLAVLYGKRGKYKEAEPLCKRALEIREKVLGTDHPDVAKQLNNLALLCQNQGKYQEVEQYYERALHIYQSKLGPDDANVAKTKNNLASCYLKQGKYRQAESLYKEILTRAHEKEFGSVEGTKQQQISSYISLHVCSTMWKYVLYDDICNEYLELIMMFCFQDEEGELSECVECWSQRQSGQHQGEETVAAVNPVVIVFNLVVHLRLNSYYCGCPLQNNVDLLTIQMLWIVLRISVISFSGFSQGNQIMSNFIKETTFLSQ</sequence>
<protein>
    <recommendedName>
        <fullName evidence="18">Kinesin light chain</fullName>
    </recommendedName>
</protein>
<reference evidence="21" key="3">
    <citation type="submission" date="2025-09" db="UniProtKB">
        <authorList>
            <consortium name="Ensembl"/>
        </authorList>
    </citation>
    <scope>IDENTIFICATION</scope>
</reference>
<evidence type="ECO:0000256" key="17">
    <source>
        <dbReference type="PROSITE-ProRule" id="PRU00339"/>
    </source>
</evidence>
<dbReference type="Pfam" id="PF13374">
    <property type="entry name" value="TPR_10"/>
    <property type="match status" value="1"/>
</dbReference>
<keyword evidence="9 17" id="KW-0802">TPR repeat</keyword>
<proteinExistence type="inferred from homology"/>
<dbReference type="InParanoid" id="A0A671UDK9"/>
<organism evidence="21 22">
    <name type="scientific">Sparus aurata</name>
    <name type="common">Gilthead sea bream</name>
    <dbReference type="NCBI Taxonomy" id="8175"/>
    <lineage>
        <taxon>Eukaryota</taxon>
        <taxon>Metazoa</taxon>
        <taxon>Chordata</taxon>
        <taxon>Craniata</taxon>
        <taxon>Vertebrata</taxon>
        <taxon>Euteleostomi</taxon>
        <taxon>Actinopterygii</taxon>
        <taxon>Neopterygii</taxon>
        <taxon>Teleostei</taxon>
        <taxon>Neoteleostei</taxon>
        <taxon>Acanthomorphata</taxon>
        <taxon>Eupercaria</taxon>
        <taxon>Spariformes</taxon>
        <taxon>Sparidae</taxon>
        <taxon>Sparus</taxon>
    </lineage>
</organism>
<gene>
    <name evidence="21" type="primary">klc3</name>
</gene>
<dbReference type="GO" id="GO:0005874">
    <property type="term" value="C:microtubule"/>
    <property type="evidence" value="ECO:0007669"/>
    <property type="project" value="UniProtKB-UniRule"/>
</dbReference>
<dbReference type="InterPro" id="IPR019734">
    <property type="entry name" value="TPR_rpt"/>
</dbReference>
<evidence type="ECO:0000256" key="16">
    <source>
        <dbReference type="ARBA" id="ARBA00046448"/>
    </source>
</evidence>
<dbReference type="PANTHER" id="PTHR45783:SF1">
    <property type="entry name" value="KINESIN LIGHT CHAIN 3"/>
    <property type="match status" value="1"/>
</dbReference>
<keyword evidence="8" id="KW-0221">Differentiation</keyword>
<dbReference type="GO" id="GO:0007018">
    <property type="term" value="P:microtubule-based movement"/>
    <property type="evidence" value="ECO:0007669"/>
    <property type="project" value="TreeGrafter"/>
</dbReference>
<keyword evidence="4 18" id="KW-0963">Cytoplasm</keyword>
<comment type="subunit">
    <text evidence="16">Oligomer composed of two heavy chains and two light chains. Associates with microtubulin in an ATP-dependent manner. Interacts with KIF5C. Interacts with ODF1. Interacts with LRGUK. Interacts with VDAC2.</text>
</comment>
<evidence type="ECO:0000256" key="4">
    <source>
        <dbReference type="ARBA" id="ARBA00022490"/>
    </source>
</evidence>
<dbReference type="SMART" id="SM00028">
    <property type="entry name" value="TPR"/>
    <property type="match status" value="5"/>
</dbReference>
<dbReference type="PANTHER" id="PTHR45783">
    <property type="entry name" value="KINESIN LIGHT CHAIN"/>
    <property type="match status" value="1"/>
</dbReference>
<dbReference type="InterPro" id="IPR002151">
    <property type="entry name" value="Kinesin_light"/>
</dbReference>
<keyword evidence="10" id="KW-0744">Spermatogenesis</keyword>
<feature type="repeat" description="TPR" evidence="17">
    <location>
        <begin position="257"/>
        <end position="290"/>
    </location>
</feature>
<keyword evidence="7" id="KW-0677">Repeat</keyword>
<accession>A0A671UDK9</accession>
<comment type="subunit">
    <text evidence="18">Oligomeric complex composed of two heavy chains and two light chains.</text>
</comment>
<dbReference type="Pfam" id="PF13424">
    <property type="entry name" value="TPR_12"/>
    <property type="match status" value="2"/>
</dbReference>
<evidence type="ECO:0000256" key="6">
    <source>
        <dbReference type="ARBA" id="ARBA00022701"/>
    </source>
</evidence>
<dbReference type="Gene3D" id="1.25.40.10">
    <property type="entry name" value="Tetratricopeptide repeat domain"/>
    <property type="match status" value="1"/>
</dbReference>
<keyword evidence="6 18" id="KW-0493">Microtubule</keyword>
<dbReference type="Proteomes" id="UP000472265">
    <property type="component" value="Chromosome 2"/>
</dbReference>
<dbReference type="GeneTree" id="ENSGT00940000167306"/>
<dbReference type="GO" id="GO:0005739">
    <property type="term" value="C:mitochondrion"/>
    <property type="evidence" value="ECO:0007669"/>
    <property type="project" value="UniProtKB-SubCell"/>
</dbReference>
<evidence type="ECO:0000256" key="18">
    <source>
        <dbReference type="RuleBase" id="RU367020"/>
    </source>
</evidence>